<feature type="domain" description="Lytic transglycosylase MltA" evidence="7">
    <location>
        <begin position="166"/>
        <end position="324"/>
    </location>
</feature>
<feature type="region of interest" description="Disordered" evidence="6">
    <location>
        <begin position="24"/>
        <end position="56"/>
    </location>
</feature>
<evidence type="ECO:0000256" key="2">
    <source>
        <dbReference type="ARBA" id="ARBA00012587"/>
    </source>
</evidence>
<evidence type="ECO:0000256" key="4">
    <source>
        <dbReference type="ARBA" id="ARBA00023316"/>
    </source>
</evidence>
<dbReference type="InterPro" id="IPR026044">
    <property type="entry name" value="MltA"/>
</dbReference>
<dbReference type="PROSITE" id="PS51257">
    <property type="entry name" value="PROKAR_LIPOPROTEIN"/>
    <property type="match status" value="1"/>
</dbReference>
<dbReference type="Gene3D" id="2.40.40.10">
    <property type="entry name" value="RlpA-like domain"/>
    <property type="match status" value="1"/>
</dbReference>
<dbReference type="Pfam" id="PF06725">
    <property type="entry name" value="3D"/>
    <property type="match status" value="1"/>
</dbReference>
<gene>
    <name evidence="8" type="ORF">Q5H94_01335</name>
</gene>
<accession>A0ABT8ZTR6</accession>
<comment type="caution">
    <text evidence="8">The sequence shown here is derived from an EMBL/GenBank/DDBJ whole genome shotgun (WGS) entry which is preliminary data.</text>
</comment>
<evidence type="ECO:0000256" key="6">
    <source>
        <dbReference type="SAM" id="MobiDB-lite"/>
    </source>
</evidence>
<dbReference type="CDD" id="cd14668">
    <property type="entry name" value="mlta_B"/>
    <property type="match status" value="1"/>
</dbReference>
<evidence type="ECO:0000256" key="1">
    <source>
        <dbReference type="ARBA" id="ARBA00001420"/>
    </source>
</evidence>
<dbReference type="SMART" id="SM00925">
    <property type="entry name" value="MltA"/>
    <property type="match status" value="1"/>
</dbReference>
<dbReference type="PIRSF" id="PIRSF019422">
    <property type="entry name" value="MltA"/>
    <property type="match status" value="1"/>
</dbReference>
<dbReference type="EC" id="4.2.2.n1" evidence="2"/>
<evidence type="ECO:0000256" key="5">
    <source>
        <dbReference type="ARBA" id="ARBA00030918"/>
    </source>
</evidence>
<keyword evidence="4" id="KW-0961">Cell wall biogenesis/degradation</keyword>
<dbReference type="Gene3D" id="2.40.240.50">
    <property type="entry name" value="Barwin-like endoglucanases"/>
    <property type="match status" value="1"/>
</dbReference>
<dbReference type="PANTHER" id="PTHR30124">
    <property type="entry name" value="MEMBRANE-BOUND LYTIC MUREIN TRANSGLYCOSYLASE A"/>
    <property type="match status" value="1"/>
</dbReference>
<keyword evidence="9" id="KW-1185">Reference proteome</keyword>
<keyword evidence="3" id="KW-0456">Lyase</keyword>
<comment type="catalytic activity">
    <reaction evidence="1">
        <text>Exolytic cleavage of the (1-&gt;4)-beta-glycosidic linkage between N-acetylmuramic acid (MurNAc) and N-acetylglucosamine (GlcNAc) residues in peptidoglycan, from either the reducing or the non-reducing ends of the peptidoglycan chains, with concomitant formation of a 1,6-anhydrobond in the MurNAc residue.</text>
        <dbReference type="EC" id="4.2.2.n1"/>
    </reaction>
</comment>
<dbReference type="InterPro" id="IPR005300">
    <property type="entry name" value="MltA_B"/>
</dbReference>
<organism evidence="8 9">
    <name type="scientific">Sphingomonas immobilis</name>
    <dbReference type="NCBI Taxonomy" id="3063997"/>
    <lineage>
        <taxon>Bacteria</taxon>
        <taxon>Pseudomonadati</taxon>
        <taxon>Pseudomonadota</taxon>
        <taxon>Alphaproteobacteria</taxon>
        <taxon>Sphingomonadales</taxon>
        <taxon>Sphingomonadaceae</taxon>
        <taxon>Sphingomonas</taxon>
    </lineage>
</organism>
<dbReference type="InterPro" id="IPR036908">
    <property type="entry name" value="RlpA-like_sf"/>
</dbReference>
<dbReference type="RefSeq" id="WP_304559742.1">
    <property type="nucleotide sequence ID" value="NZ_JAUQSZ010000001.1"/>
</dbReference>
<name>A0ABT8ZTR6_9SPHN</name>
<dbReference type="CDD" id="cd14485">
    <property type="entry name" value="mltA_like_LT_A"/>
    <property type="match status" value="1"/>
</dbReference>
<dbReference type="Pfam" id="PF03562">
    <property type="entry name" value="MltA"/>
    <property type="match status" value="1"/>
</dbReference>
<evidence type="ECO:0000259" key="7">
    <source>
        <dbReference type="SMART" id="SM00925"/>
    </source>
</evidence>
<dbReference type="PANTHER" id="PTHR30124:SF0">
    <property type="entry name" value="MEMBRANE-BOUND LYTIC MUREIN TRANSGLYCOSYLASE A"/>
    <property type="match status" value="1"/>
</dbReference>
<dbReference type="EMBL" id="JAUQSZ010000001">
    <property type="protein sequence ID" value="MDO7840956.1"/>
    <property type="molecule type" value="Genomic_DNA"/>
</dbReference>
<evidence type="ECO:0000313" key="9">
    <source>
        <dbReference type="Proteomes" id="UP001176468"/>
    </source>
</evidence>
<dbReference type="InterPro" id="IPR010611">
    <property type="entry name" value="3D_dom"/>
</dbReference>
<dbReference type="Proteomes" id="UP001176468">
    <property type="component" value="Unassembled WGS sequence"/>
</dbReference>
<reference evidence="8" key="1">
    <citation type="submission" date="2023-07" db="EMBL/GenBank/DDBJ databases">
        <authorList>
            <person name="Kim M.K."/>
        </authorList>
    </citation>
    <scope>NUCLEOTIDE SEQUENCE</scope>
    <source>
        <strain evidence="8">CA1-15</strain>
    </source>
</reference>
<sequence>MRSGGLGIAATATLLLLSACVSPGGERPRDAARPQQYPSEPYRAPVRDAPRQPVAAKPLPPVAVAPPPANTASARSAGVVAGPPVYTLPISEERAAAALGAFRTSCPALTRRTDSSGLTQAADWVGVCSAASGVQSGEARSFFAQYFEAVQVGDGKAFATGYYEPEIAGCRTRQPGCETPVYGRPTDLIDVDLGLFSDTLKGKKIRGKISGKSFVPYDDRTGIEEGALGNGRAPILAWAADPVELFFLQVQGSGRLRLPDGGTIRIGYDTQNGRDYTGIGALMRTRGLIGPGQASMQGIVQWLHNHPAEGREIMRENKSYVFFRIMPGPPQGAMGYAVTGGASVAVDPKFVPMGAPAFLSMDRTDATGIWVAQDTGGAIKGANRFDTYWGGGDDARAIAGGMSARGTAFLLLPVGTLARLQAERPRE</sequence>
<dbReference type="SUPFAM" id="SSF50685">
    <property type="entry name" value="Barwin-like endoglucanases"/>
    <property type="match status" value="1"/>
</dbReference>
<evidence type="ECO:0000313" key="8">
    <source>
        <dbReference type="EMBL" id="MDO7840956.1"/>
    </source>
</evidence>
<protein>
    <recommendedName>
        <fullName evidence="2">peptidoglycan lytic exotransglycosylase</fullName>
        <ecNumber evidence="2">4.2.2.n1</ecNumber>
    </recommendedName>
    <alternativeName>
        <fullName evidence="5">Murein hydrolase A</fullName>
    </alternativeName>
</protein>
<evidence type="ECO:0000256" key="3">
    <source>
        <dbReference type="ARBA" id="ARBA00023239"/>
    </source>
</evidence>
<proteinExistence type="predicted"/>